<evidence type="ECO:0000256" key="6">
    <source>
        <dbReference type="ARBA" id="ARBA00023055"/>
    </source>
</evidence>
<dbReference type="Proteomes" id="UP000094112">
    <property type="component" value="Unassembled WGS sequence"/>
</dbReference>
<feature type="region of interest" description="Disordered" evidence="9">
    <location>
        <begin position="508"/>
        <end position="579"/>
    </location>
</feature>
<dbReference type="GO" id="GO:0005789">
    <property type="term" value="C:endoplasmic reticulum membrane"/>
    <property type="evidence" value="ECO:0007669"/>
    <property type="project" value="UniProtKB-SubCell"/>
</dbReference>
<dbReference type="GO" id="GO:0032865">
    <property type="term" value="C:ERMES complex"/>
    <property type="evidence" value="ECO:0007669"/>
    <property type="project" value="TreeGrafter"/>
</dbReference>
<sequence>MSFKSIVITYLIGGLTLPPLLVIGVLYLLKDDDDLSEFSNLEYKNLKMTEIEDLQTSGVKAFKAGWITVTREYHTFVTNSNDKQLENKENEPKSAYTALYRLVKNNKKSNQSNDTVDTSVSSPAGSTTNVEKNMKKAVRRKNRYFGVLRHGNLFLYKDENQQDVQHVIVLSNNIVTLWPRDLRDGELYTKRSAICILKRNPRRNSDLPPKDSSASLNYNNDIESTLDILKSGVIPPKSMGFFIYCDTNYEKEDWYFELIKATKRENFQPTGTDLDLLEPSIYANALHFKTADMINLIQTLHSSEGQLQTRWLNALIGRLFLSVQFTEYFEDIVRTKLLKKLAKINKPGFLDEVKVKKIDVGNSAPFISFPKLIELNPDGTLKLSMKFSYTGKLSLQVATKVNINLGSHFKTREVSILLAVTLNKLEGPLLVNVKSPPSTRIWYTFESMPTMDLKIEPVVSQRQITYGMITKVIENKFRDGIKESLVQPHWDDITFFDTSEEIYRGGIWDTTKRPDNDTHSVSDPEEEEILGENEIDGNSEFGVDDGGIESPTSTAGNDFSKLPDDTSSVRSRGTLGSNTVRSKASFTNSITSAKKTNPTIGTSNEQFLSNGSFVIGRNSTMQLLSEEASASKKTISNSFKKIGKWYEKNRNSSSNALKTPETNGTTKHYTPPEMIQSRR</sequence>
<evidence type="ECO:0000313" key="13">
    <source>
        <dbReference type="Proteomes" id="UP000094112"/>
    </source>
</evidence>
<evidence type="ECO:0000256" key="3">
    <source>
        <dbReference type="ARBA" id="ARBA00022692"/>
    </source>
</evidence>
<accession>A0A1E3P1W1</accession>
<dbReference type="PANTHER" id="PTHR13466">
    <property type="entry name" value="TEX2 PROTEIN-RELATED"/>
    <property type="match status" value="1"/>
</dbReference>
<dbReference type="PROSITE" id="PS51847">
    <property type="entry name" value="SMP"/>
    <property type="match status" value="1"/>
</dbReference>
<dbReference type="InterPro" id="IPR031468">
    <property type="entry name" value="SMP_LBD"/>
</dbReference>
<feature type="compositionally biased region" description="Acidic residues" evidence="9">
    <location>
        <begin position="523"/>
        <end position="547"/>
    </location>
</feature>
<keyword evidence="3 10" id="KW-0812">Transmembrane</keyword>
<feature type="compositionally biased region" description="Polar residues" evidence="9">
    <location>
        <begin position="108"/>
        <end position="131"/>
    </location>
</feature>
<dbReference type="OrthoDB" id="26740at2759"/>
<evidence type="ECO:0000256" key="4">
    <source>
        <dbReference type="ARBA" id="ARBA00022824"/>
    </source>
</evidence>
<keyword evidence="6" id="KW-0445">Lipid transport</keyword>
<name>A0A1E3P1W1_WICAA</name>
<feature type="compositionally biased region" description="Polar residues" evidence="9">
    <location>
        <begin position="651"/>
        <end position="668"/>
    </location>
</feature>
<dbReference type="GO" id="GO:0015914">
    <property type="term" value="P:phospholipid transport"/>
    <property type="evidence" value="ECO:0007669"/>
    <property type="project" value="TreeGrafter"/>
</dbReference>
<reference evidence="12 13" key="1">
    <citation type="journal article" date="2016" name="Proc. Natl. Acad. Sci. U.S.A.">
        <title>Comparative genomics of biotechnologically important yeasts.</title>
        <authorList>
            <person name="Riley R."/>
            <person name="Haridas S."/>
            <person name="Wolfe K.H."/>
            <person name="Lopes M.R."/>
            <person name="Hittinger C.T."/>
            <person name="Goeker M."/>
            <person name="Salamov A.A."/>
            <person name="Wisecaver J.H."/>
            <person name="Long T.M."/>
            <person name="Calvey C.H."/>
            <person name="Aerts A.L."/>
            <person name="Barry K.W."/>
            <person name="Choi C."/>
            <person name="Clum A."/>
            <person name="Coughlan A.Y."/>
            <person name="Deshpande S."/>
            <person name="Douglass A.P."/>
            <person name="Hanson S.J."/>
            <person name="Klenk H.-P."/>
            <person name="LaButti K.M."/>
            <person name="Lapidus A."/>
            <person name="Lindquist E.A."/>
            <person name="Lipzen A.M."/>
            <person name="Meier-Kolthoff J.P."/>
            <person name="Ohm R.A."/>
            <person name="Otillar R.P."/>
            <person name="Pangilinan J.L."/>
            <person name="Peng Y."/>
            <person name="Rokas A."/>
            <person name="Rosa C.A."/>
            <person name="Scheuner C."/>
            <person name="Sibirny A.A."/>
            <person name="Slot J.C."/>
            <person name="Stielow J.B."/>
            <person name="Sun H."/>
            <person name="Kurtzman C.P."/>
            <person name="Blackwell M."/>
            <person name="Grigoriev I.V."/>
            <person name="Jeffries T.W."/>
        </authorList>
    </citation>
    <scope>NUCLEOTIDE SEQUENCE [LARGE SCALE GENOMIC DNA]</scope>
    <source>
        <strain evidence="13">ATCC 58044 / CBS 1984 / NCYC 433 / NRRL Y-366-8</strain>
    </source>
</reference>
<evidence type="ECO:0000256" key="8">
    <source>
        <dbReference type="ARBA" id="ARBA00023136"/>
    </source>
</evidence>
<keyword evidence="8 10" id="KW-0472">Membrane</keyword>
<dbReference type="Gene3D" id="2.30.29.30">
    <property type="entry name" value="Pleckstrin-homology domain (PH domain)/Phosphotyrosine-binding domain (PTB)"/>
    <property type="match status" value="1"/>
</dbReference>
<dbReference type="GO" id="GO:0035621">
    <property type="term" value="P:ER to Golgi ceramide transport"/>
    <property type="evidence" value="ECO:0007669"/>
    <property type="project" value="EnsemblFungi"/>
</dbReference>
<keyword evidence="13" id="KW-1185">Reference proteome</keyword>
<dbReference type="GO" id="GO:0033116">
    <property type="term" value="C:endoplasmic reticulum-Golgi intermediate compartment membrane"/>
    <property type="evidence" value="ECO:0007669"/>
    <property type="project" value="EnsemblFungi"/>
</dbReference>
<dbReference type="CDD" id="cd21675">
    <property type="entry name" value="SMP_TEX2"/>
    <property type="match status" value="1"/>
</dbReference>
<evidence type="ECO:0000256" key="1">
    <source>
        <dbReference type="ARBA" id="ARBA00004586"/>
    </source>
</evidence>
<dbReference type="EMBL" id="KV454211">
    <property type="protein sequence ID" value="ODQ59333.1"/>
    <property type="molecule type" value="Genomic_DNA"/>
</dbReference>
<dbReference type="STRING" id="683960.A0A1E3P1W1"/>
<protein>
    <recommendedName>
        <fullName evidence="11">SMP-LTD domain-containing protein</fullName>
    </recommendedName>
</protein>
<dbReference type="InterPro" id="IPR019411">
    <property type="entry name" value="MMM1_dom"/>
</dbReference>
<feature type="region of interest" description="Disordered" evidence="9">
    <location>
        <begin position="647"/>
        <end position="679"/>
    </location>
</feature>
<keyword evidence="2" id="KW-0813">Transport</keyword>
<dbReference type="InterPro" id="IPR011993">
    <property type="entry name" value="PH-like_dom_sf"/>
</dbReference>
<evidence type="ECO:0000256" key="10">
    <source>
        <dbReference type="SAM" id="Phobius"/>
    </source>
</evidence>
<dbReference type="AlphaFoldDB" id="A0A1E3P1W1"/>
<organism evidence="12 13">
    <name type="scientific">Wickerhamomyces anomalus (strain ATCC 58044 / CBS 1984 / NCYC 433 / NRRL Y-366-8)</name>
    <name type="common">Yeast</name>
    <name type="synonym">Hansenula anomala</name>
    <dbReference type="NCBI Taxonomy" id="683960"/>
    <lineage>
        <taxon>Eukaryota</taxon>
        <taxon>Fungi</taxon>
        <taxon>Dikarya</taxon>
        <taxon>Ascomycota</taxon>
        <taxon>Saccharomycotina</taxon>
        <taxon>Saccharomycetes</taxon>
        <taxon>Phaffomycetales</taxon>
        <taxon>Wickerhamomycetaceae</taxon>
        <taxon>Wickerhamomyces</taxon>
    </lineage>
</organism>
<dbReference type="SUPFAM" id="SSF50729">
    <property type="entry name" value="PH domain-like"/>
    <property type="match status" value="1"/>
</dbReference>
<evidence type="ECO:0000313" key="12">
    <source>
        <dbReference type="EMBL" id="ODQ59333.1"/>
    </source>
</evidence>
<keyword evidence="4" id="KW-0256">Endoplasmic reticulum</keyword>
<dbReference type="GO" id="GO:0071561">
    <property type="term" value="C:nucleus-vacuole junction"/>
    <property type="evidence" value="ECO:0007669"/>
    <property type="project" value="EnsemblFungi"/>
</dbReference>
<evidence type="ECO:0000256" key="5">
    <source>
        <dbReference type="ARBA" id="ARBA00022989"/>
    </source>
</evidence>
<evidence type="ECO:0000256" key="2">
    <source>
        <dbReference type="ARBA" id="ARBA00022448"/>
    </source>
</evidence>
<dbReference type="GO" id="GO:1990456">
    <property type="term" value="P:mitochondrion-endoplasmic reticulum membrane tethering"/>
    <property type="evidence" value="ECO:0007669"/>
    <property type="project" value="TreeGrafter"/>
</dbReference>
<dbReference type="Pfam" id="PF15413">
    <property type="entry name" value="PH_11"/>
    <property type="match status" value="1"/>
</dbReference>
<feature type="compositionally biased region" description="Polar residues" evidence="9">
    <location>
        <begin position="565"/>
        <end position="579"/>
    </location>
</feature>
<dbReference type="Pfam" id="PF10296">
    <property type="entry name" value="MMM1"/>
    <property type="match status" value="1"/>
</dbReference>
<dbReference type="GO" id="GO:0008289">
    <property type="term" value="F:lipid binding"/>
    <property type="evidence" value="ECO:0007669"/>
    <property type="project" value="UniProtKB-KW"/>
</dbReference>
<evidence type="ECO:0000256" key="7">
    <source>
        <dbReference type="ARBA" id="ARBA00023121"/>
    </source>
</evidence>
<feature type="compositionally biased region" description="Basic and acidic residues" evidence="9">
    <location>
        <begin position="510"/>
        <end position="522"/>
    </location>
</feature>
<evidence type="ECO:0000259" key="11">
    <source>
        <dbReference type="PROSITE" id="PS51847"/>
    </source>
</evidence>
<feature type="domain" description="SMP-LTD" evidence="11">
    <location>
        <begin position="305"/>
        <end position="496"/>
    </location>
</feature>
<feature type="non-terminal residue" evidence="12">
    <location>
        <position position="679"/>
    </location>
</feature>
<proteinExistence type="predicted"/>
<feature type="region of interest" description="Disordered" evidence="9">
    <location>
        <begin position="108"/>
        <end position="133"/>
    </location>
</feature>
<gene>
    <name evidence="12" type="ORF">WICANDRAFT_16136</name>
</gene>
<evidence type="ECO:0000256" key="9">
    <source>
        <dbReference type="SAM" id="MobiDB-lite"/>
    </source>
</evidence>
<keyword evidence="5 10" id="KW-1133">Transmembrane helix</keyword>
<dbReference type="GO" id="GO:0005319">
    <property type="term" value="F:lipid transporter activity"/>
    <property type="evidence" value="ECO:0007669"/>
    <property type="project" value="EnsemblFungi"/>
</dbReference>
<feature type="transmembrane region" description="Helical" evidence="10">
    <location>
        <begin position="7"/>
        <end position="29"/>
    </location>
</feature>
<comment type="subcellular location">
    <subcellularLocation>
        <location evidence="1">Endoplasmic reticulum membrane</location>
    </subcellularLocation>
</comment>
<keyword evidence="7" id="KW-0446">Lipid-binding</keyword>
<dbReference type="RefSeq" id="XP_019038540.1">
    <property type="nucleotide sequence ID" value="XM_019180677.1"/>
</dbReference>
<dbReference type="GeneID" id="30197923"/>
<dbReference type="PANTHER" id="PTHR13466:SF19">
    <property type="entry name" value="NUCLEUS-VACUOLE JUNCTION PROTEIN 2"/>
    <property type="match status" value="1"/>
</dbReference>